<organism evidence="3 4">
    <name type="scientific">Helianthus annuus</name>
    <name type="common">Common sunflower</name>
    <dbReference type="NCBI Taxonomy" id="4232"/>
    <lineage>
        <taxon>Eukaryota</taxon>
        <taxon>Viridiplantae</taxon>
        <taxon>Streptophyta</taxon>
        <taxon>Embryophyta</taxon>
        <taxon>Tracheophyta</taxon>
        <taxon>Spermatophyta</taxon>
        <taxon>Magnoliopsida</taxon>
        <taxon>eudicotyledons</taxon>
        <taxon>Gunneridae</taxon>
        <taxon>Pentapetalae</taxon>
        <taxon>asterids</taxon>
        <taxon>campanulids</taxon>
        <taxon>Asterales</taxon>
        <taxon>Asteraceae</taxon>
        <taxon>Asteroideae</taxon>
        <taxon>Heliantheae alliance</taxon>
        <taxon>Heliantheae</taxon>
        <taxon>Helianthus</taxon>
    </lineage>
</organism>
<proteinExistence type="predicted"/>
<evidence type="ECO:0000313" key="4">
    <source>
        <dbReference type="Proteomes" id="UP000215914"/>
    </source>
</evidence>
<dbReference type="Gramene" id="mRNA:HanXRQr2_Chr14g0657381">
    <property type="protein sequence ID" value="mRNA:HanXRQr2_Chr14g0657381"/>
    <property type="gene ID" value="HanXRQr2_Chr14g0657381"/>
</dbReference>
<dbReference type="Pfam" id="PF26133">
    <property type="entry name" value="DUF8039"/>
    <property type="match status" value="1"/>
</dbReference>
<evidence type="ECO:0000259" key="2">
    <source>
        <dbReference type="Pfam" id="PF26133"/>
    </source>
</evidence>
<evidence type="ECO:0000313" key="3">
    <source>
        <dbReference type="EMBL" id="KAF5770253.1"/>
    </source>
</evidence>
<dbReference type="PANTHER" id="PTHR33018">
    <property type="entry name" value="OS10G0338966 PROTEIN-RELATED"/>
    <property type="match status" value="1"/>
</dbReference>
<dbReference type="InterPro" id="IPR038765">
    <property type="entry name" value="Papain-like_cys_pep_sf"/>
</dbReference>
<feature type="domain" description="DUF8039" evidence="2">
    <location>
        <begin position="282"/>
        <end position="373"/>
    </location>
</feature>
<dbReference type="Gene3D" id="3.40.395.10">
    <property type="entry name" value="Adenoviral Proteinase, Chain A"/>
    <property type="match status" value="1"/>
</dbReference>
<protein>
    <submittedName>
        <fullName evidence="3">Papain-like cysteine peptidase superfamily</fullName>
    </submittedName>
</protein>
<feature type="region of interest" description="Disordered" evidence="1">
    <location>
        <begin position="240"/>
        <end position="273"/>
    </location>
</feature>
<dbReference type="InterPro" id="IPR058352">
    <property type="entry name" value="DUF8039"/>
</dbReference>
<gene>
    <name evidence="3" type="ORF">HanXRQr2_Chr14g0657381</name>
</gene>
<keyword evidence="4" id="KW-1185">Reference proteome</keyword>
<accession>A0A9K3EAZ0</accession>
<evidence type="ECO:0000256" key="1">
    <source>
        <dbReference type="SAM" id="MobiDB-lite"/>
    </source>
</evidence>
<feature type="compositionally biased region" description="Basic and acidic residues" evidence="1">
    <location>
        <begin position="240"/>
        <end position="249"/>
    </location>
</feature>
<feature type="region of interest" description="Disordered" evidence="1">
    <location>
        <begin position="1"/>
        <end position="22"/>
    </location>
</feature>
<name>A0A9K3EAZ0_HELAN</name>
<dbReference type="OrthoDB" id="1731907at2759"/>
<sequence>MSEKKKRGVSKCKKKLSNPDQSKVDFNEKGIAIGKNAGNFMSWIGVECKRKIPYDKRARKVNPKKYEDIWEYAKQIWDIPNDLGKKKTLEKGKKIMRQFRYELRKKYIYKEESSNKEKGETPFEDYDYLDGEPWKSFVASVDTEEWKKISEKAKKSVKENINPACVGRCGFVGLEPHIESRWNQLVSSYPHLDAIEHPSSIRNTVSKARLNPVTKLYELRENLISNGDLTGLLELLDKKEKQKQPKDDGSYSTKKNKSEAVETTPGEILGSPGMGLAAGSSSEILSIKKCELLHLDDQGALKVVAIGRVHPTDDRVVHGCPIIDGFVKVQIDRVVEGCGSTRLLPESCIYGEIELLKDAKGSFIQWPVKLIKILNKDSSQTVEPCHHFMSTPYRPQFEATPADQQQAIPNERNEYQIYSYALQDDETFNQLFSENTTAEHVSFRKPTEPVHAYQHTKPVIANQPTKIVHGNQSTEPIRDCQHTKPIVAASKPSIEKIKVSKEKIKVLELLEMARSRPQNIYRLAQKVALHSEKALFTVFTSPTGMYEERVQETVEFEAVIQLCVNGWADVCFVHWFTMYLYAAGEREGLNNTAYFHPRYIEGELVSDDGDFVIDHIKKVISFHKDKQWFIAPYIAGKHWVLIILQHHPVYKTWKGYIFDSRKGKDDDDLSCYEITTLFEQAIEENMTWAKVKCRLQPNGWECGYCVMLAMYDFVIRNREHMLANKTKMVRQGEIDEFVERTLKVFISSFGDVEDEKDQ</sequence>
<dbReference type="AlphaFoldDB" id="A0A9K3EAZ0"/>
<reference evidence="3" key="2">
    <citation type="submission" date="2020-06" db="EMBL/GenBank/DDBJ databases">
        <title>Helianthus annuus Genome sequencing and assembly Release 2.</title>
        <authorList>
            <person name="Gouzy J."/>
            <person name="Langlade N."/>
            <person name="Munos S."/>
        </authorList>
    </citation>
    <scope>NUCLEOTIDE SEQUENCE</scope>
    <source>
        <tissue evidence="3">Leaves</tissue>
    </source>
</reference>
<reference evidence="3" key="1">
    <citation type="journal article" date="2017" name="Nature">
        <title>The sunflower genome provides insights into oil metabolism, flowering and Asterid evolution.</title>
        <authorList>
            <person name="Badouin H."/>
            <person name="Gouzy J."/>
            <person name="Grassa C.J."/>
            <person name="Murat F."/>
            <person name="Staton S.E."/>
            <person name="Cottret L."/>
            <person name="Lelandais-Briere C."/>
            <person name="Owens G.L."/>
            <person name="Carrere S."/>
            <person name="Mayjonade B."/>
            <person name="Legrand L."/>
            <person name="Gill N."/>
            <person name="Kane N.C."/>
            <person name="Bowers J.E."/>
            <person name="Hubner S."/>
            <person name="Bellec A."/>
            <person name="Berard A."/>
            <person name="Berges H."/>
            <person name="Blanchet N."/>
            <person name="Boniface M.C."/>
            <person name="Brunel D."/>
            <person name="Catrice O."/>
            <person name="Chaidir N."/>
            <person name="Claudel C."/>
            <person name="Donnadieu C."/>
            <person name="Faraut T."/>
            <person name="Fievet G."/>
            <person name="Helmstetter N."/>
            <person name="King M."/>
            <person name="Knapp S.J."/>
            <person name="Lai Z."/>
            <person name="Le Paslier M.C."/>
            <person name="Lippi Y."/>
            <person name="Lorenzon L."/>
            <person name="Mandel J.R."/>
            <person name="Marage G."/>
            <person name="Marchand G."/>
            <person name="Marquand E."/>
            <person name="Bret-Mestries E."/>
            <person name="Morien E."/>
            <person name="Nambeesan S."/>
            <person name="Nguyen T."/>
            <person name="Pegot-Espagnet P."/>
            <person name="Pouilly N."/>
            <person name="Raftis F."/>
            <person name="Sallet E."/>
            <person name="Schiex T."/>
            <person name="Thomas J."/>
            <person name="Vandecasteele C."/>
            <person name="Vares D."/>
            <person name="Vear F."/>
            <person name="Vautrin S."/>
            <person name="Crespi M."/>
            <person name="Mangin B."/>
            <person name="Burke J.M."/>
            <person name="Salse J."/>
            <person name="Munos S."/>
            <person name="Vincourt P."/>
            <person name="Rieseberg L.H."/>
            <person name="Langlade N.B."/>
        </authorList>
    </citation>
    <scope>NUCLEOTIDE SEQUENCE</scope>
    <source>
        <tissue evidence="3">Leaves</tissue>
    </source>
</reference>
<comment type="caution">
    <text evidence="3">The sequence shown here is derived from an EMBL/GenBank/DDBJ whole genome shotgun (WGS) entry which is preliminary data.</text>
</comment>
<dbReference type="EMBL" id="MNCJ02000329">
    <property type="protein sequence ID" value="KAF5770253.1"/>
    <property type="molecule type" value="Genomic_DNA"/>
</dbReference>
<dbReference type="Proteomes" id="UP000215914">
    <property type="component" value="Unassembled WGS sequence"/>
</dbReference>
<feature type="compositionally biased region" description="Basic residues" evidence="1">
    <location>
        <begin position="1"/>
        <end position="16"/>
    </location>
</feature>
<dbReference type="SUPFAM" id="SSF54001">
    <property type="entry name" value="Cysteine proteinases"/>
    <property type="match status" value="1"/>
</dbReference>
<dbReference type="PANTHER" id="PTHR33018:SF35">
    <property type="entry name" value="ULP1 PROTEASE FAMILY CATALYTIC DOMAIN, PAPAIN-LIKE CYSTEINE PEPTIDASE SUPERFAMILY"/>
    <property type="match status" value="1"/>
</dbReference>